<dbReference type="RefSeq" id="WP_013059305.1">
    <property type="nucleotide sequence ID" value="NZ_BCVB01000008.1"/>
</dbReference>
<accession>A0A0B6AZT7</accession>
<evidence type="ECO:0000313" key="1">
    <source>
        <dbReference type="EMBL" id="AJI25434.1"/>
    </source>
</evidence>
<gene>
    <name evidence="1" type="ORF">BG04_1620</name>
</gene>
<dbReference type="HOGENOM" id="CLU_206307_0_0_9"/>
<dbReference type="EMBL" id="CP009920">
    <property type="protein sequence ID" value="AJI25434.1"/>
    <property type="molecule type" value="Genomic_DNA"/>
</dbReference>
<protein>
    <recommendedName>
        <fullName evidence="3">RNA polymerase subunit sigma-70</fullName>
    </recommendedName>
</protein>
<dbReference type="AlphaFoldDB" id="A0A0B6AZT7"/>
<dbReference type="Proteomes" id="UP000031829">
    <property type="component" value="Chromosome"/>
</dbReference>
<name>A0A0B6AZT7_PRIM2</name>
<evidence type="ECO:0008006" key="3">
    <source>
        <dbReference type="Google" id="ProtNLM"/>
    </source>
</evidence>
<organism evidence="1 2">
    <name type="scientific">Priestia megaterium (strain ATCC 14581 / DSM 32 / CCUG 1817 / JCM 2506 / NBRC 15308 / NCIMB 9376 / NCTC 10342 / NRRL B-14308 / VKM B-512 / Ford 19)</name>
    <name type="common">Bacillus megaterium</name>
    <dbReference type="NCBI Taxonomy" id="1348623"/>
    <lineage>
        <taxon>Bacteria</taxon>
        <taxon>Bacillati</taxon>
        <taxon>Bacillota</taxon>
        <taxon>Bacilli</taxon>
        <taxon>Bacillales</taxon>
        <taxon>Bacillaceae</taxon>
        <taxon>Priestia</taxon>
    </lineage>
</organism>
<reference evidence="1 2" key="1">
    <citation type="journal article" date="2015" name="Genome Announc.">
        <title>Complete genome sequences for 35 biothreat assay-relevant bacillus species.</title>
        <authorList>
            <person name="Johnson S.L."/>
            <person name="Daligault H.E."/>
            <person name="Davenport K.W."/>
            <person name="Jaissle J."/>
            <person name="Frey K.G."/>
            <person name="Ladner J.T."/>
            <person name="Broomall S.M."/>
            <person name="Bishop-Lilly K.A."/>
            <person name="Bruce D.C."/>
            <person name="Gibbons H.S."/>
            <person name="Coyne S.R."/>
            <person name="Lo C.C."/>
            <person name="Meincke L."/>
            <person name="Munk A.C."/>
            <person name="Koroleva G.I."/>
            <person name="Rosenzweig C.N."/>
            <person name="Palacios G.F."/>
            <person name="Redden C.L."/>
            <person name="Minogue T.D."/>
            <person name="Chain P.S."/>
        </authorList>
    </citation>
    <scope>NUCLEOTIDE SEQUENCE [LARGE SCALE GENOMIC DNA]</scope>
    <source>
        <strain evidence="2">ATCC 14581 / DSM 32 / JCM 2506 / NBRC 15308 / NCIMB 9376 / NCTC 10342 / NRRL B-14308 / VKM B-512</strain>
    </source>
</reference>
<proteinExistence type="predicted"/>
<dbReference type="GeneID" id="93645085"/>
<dbReference type="KEGG" id="bmeg:BG04_1620"/>
<sequence length="58" mass="6772">MKFSEKGEQSFQQVNPVFGIHFHDFIDRESEASSLELASEFGLTLRDIQKLRKQLDRS</sequence>
<evidence type="ECO:0000313" key="2">
    <source>
        <dbReference type="Proteomes" id="UP000031829"/>
    </source>
</evidence>